<dbReference type="VEuPathDB" id="VectorBase:HLOH_052346"/>
<evidence type="ECO:0000313" key="1">
    <source>
        <dbReference type="EMBL" id="KAH9382905.1"/>
    </source>
</evidence>
<keyword evidence="2" id="KW-1185">Reference proteome</keyword>
<organism evidence="1 2">
    <name type="scientific">Haemaphysalis longicornis</name>
    <name type="common">Bush tick</name>
    <dbReference type="NCBI Taxonomy" id="44386"/>
    <lineage>
        <taxon>Eukaryota</taxon>
        <taxon>Metazoa</taxon>
        <taxon>Ecdysozoa</taxon>
        <taxon>Arthropoda</taxon>
        <taxon>Chelicerata</taxon>
        <taxon>Arachnida</taxon>
        <taxon>Acari</taxon>
        <taxon>Parasitiformes</taxon>
        <taxon>Ixodida</taxon>
        <taxon>Ixodoidea</taxon>
        <taxon>Ixodidae</taxon>
        <taxon>Haemaphysalinae</taxon>
        <taxon>Haemaphysalis</taxon>
    </lineage>
</organism>
<proteinExistence type="predicted"/>
<sequence>MSLTHCSKELSDDDIVVYSFSQFSAEQLPNLGTSKAGAVAMAMSFAIAHGLTWSALGDLSND</sequence>
<dbReference type="EMBL" id="JABSTR010000624">
    <property type="protein sequence ID" value="KAH9382905.1"/>
    <property type="molecule type" value="Genomic_DNA"/>
</dbReference>
<dbReference type="AlphaFoldDB" id="A0A9J6H748"/>
<gene>
    <name evidence="1" type="ORF">HPB48_023530</name>
</gene>
<accession>A0A9J6H748</accession>
<comment type="caution">
    <text evidence="1">The sequence shown here is derived from an EMBL/GenBank/DDBJ whole genome shotgun (WGS) entry which is preliminary data.</text>
</comment>
<dbReference type="Proteomes" id="UP000821853">
    <property type="component" value="Unassembled WGS sequence"/>
</dbReference>
<name>A0A9J6H748_HAELO</name>
<protein>
    <submittedName>
        <fullName evidence="1">Uncharacterized protein</fullName>
    </submittedName>
</protein>
<evidence type="ECO:0000313" key="2">
    <source>
        <dbReference type="Proteomes" id="UP000821853"/>
    </source>
</evidence>
<reference evidence="1 2" key="1">
    <citation type="journal article" date="2020" name="Cell">
        <title>Large-Scale Comparative Analyses of Tick Genomes Elucidate Their Genetic Diversity and Vector Capacities.</title>
        <authorList>
            <consortium name="Tick Genome and Microbiome Consortium (TIGMIC)"/>
            <person name="Jia N."/>
            <person name="Wang J."/>
            <person name="Shi W."/>
            <person name="Du L."/>
            <person name="Sun Y."/>
            <person name="Zhan W."/>
            <person name="Jiang J.F."/>
            <person name="Wang Q."/>
            <person name="Zhang B."/>
            <person name="Ji P."/>
            <person name="Bell-Sakyi L."/>
            <person name="Cui X.M."/>
            <person name="Yuan T.T."/>
            <person name="Jiang B.G."/>
            <person name="Yang W.F."/>
            <person name="Lam T.T."/>
            <person name="Chang Q.C."/>
            <person name="Ding S.J."/>
            <person name="Wang X.J."/>
            <person name="Zhu J.G."/>
            <person name="Ruan X.D."/>
            <person name="Zhao L."/>
            <person name="Wei J.T."/>
            <person name="Ye R.Z."/>
            <person name="Que T.C."/>
            <person name="Du C.H."/>
            <person name="Zhou Y.H."/>
            <person name="Cheng J.X."/>
            <person name="Dai P.F."/>
            <person name="Guo W.B."/>
            <person name="Han X.H."/>
            <person name="Huang E.J."/>
            <person name="Li L.F."/>
            <person name="Wei W."/>
            <person name="Gao Y.C."/>
            <person name="Liu J.Z."/>
            <person name="Shao H.Z."/>
            <person name="Wang X."/>
            <person name="Wang C.C."/>
            <person name="Yang T.C."/>
            <person name="Huo Q.B."/>
            <person name="Li W."/>
            <person name="Chen H.Y."/>
            <person name="Chen S.E."/>
            <person name="Zhou L.G."/>
            <person name="Ni X.B."/>
            <person name="Tian J.H."/>
            <person name="Sheng Y."/>
            <person name="Liu T."/>
            <person name="Pan Y.S."/>
            <person name="Xia L.Y."/>
            <person name="Li J."/>
            <person name="Zhao F."/>
            <person name="Cao W.C."/>
        </authorList>
    </citation>
    <scope>NUCLEOTIDE SEQUENCE [LARGE SCALE GENOMIC DNA]</scope>
    <source>
        <strain evidence="1">HaeL-2018</strain>
    </source>
</reference>